<dbReference type="Proteomes" id="UP000001520">
    <property type="component" value="Chromosome"/>
</dbReference>
<dbReference type="SUPFAM" id="SSF53335">
    <property type="entry name" value="S-adenosyl-L-methionine-dependent methyltransferases"/>
    <property type="match status" value="1"/>
</dbReference>
<dbReference type="AlphaFoldDB" id="D3PAY2"/>
<dbReference type="HOGENOM" id="CLU_1109995_0_0_0"/>
<organism evidence="1 2">
    <name type="scientific">Deferribacter desulfuricans (strain DSM 14783 / JCM 11476 / NBRC 101012 / SSM1)</name>
    <dbReference type="NCBI Taxonomy" id="639282"/>
    <lineage>
        <taxon>Bacteria</taxon>
        <taxon>Pseudomonadati</taxon>
        <taxon>Deferribacterota</taxon>
        <taxon>Deferribacteres</taxon>
        <taxon>Deferribacterales</taxon>
        <taxon>Deferribacteraceae</taxon>
        <taxon>Deferribacter</taxon>
    </lineage>
</organism>
<gene>
    <name evidence="1" type="ordered locus">DEFDS_0247</name>
</gene>
<keyword evidence="2" id="KW-1185">Reference proteome</keyword>
<dbReference type="EMBL" id="AP011529">
    <property type="protein sequence ID" value="BAI79755.1"/>
    <property type="molecule type" value="Genomic_DNA"/>
</dbReference>
<sequence>MFIENYLNVNYNIVMEDFQKKLENIQKEIVNPLYYFINNNKLDLIELIKNVFVTLFVRKELVSCDIFKKLFNEIKNCPPQVATLFRQEYVRYSYFPLCVENILQLAHILKKYSNESIYEVAAGSGWLSFYLSRYGVGISKAIDNYSWDKLFEKELPIKVEREDAVEVIRNEKPSTVLINWPPPEDEFLVSCFEAMRKNSYLIVISDVDYKVTSNKLFFENYKNQKLYEEKLKYSFPGFNDTIKVYKKSIK</sequence>
<protein>
    <recommendedName>
        <fullName evidence="3">Class I SAM-dependent methyltransferase</fullName>
    </recommendedName>
</protein>
<evidence type="ECO:0008006" key="3">
    <source>
        <dbReference type="Google" id="ProtNLM"/>
    </source>
</evidence>
<name>D3PAY2_DEFDS</name>
<proteinExistence type="predicted"/>
<reference evidence="1 2" key="1">
    <citation type="journal article" date="2010" name="DNA Res.">
        <title>Bacterial lifestyle in a deep-sea hydrothermal vent chimney revealed by the genome sequence of the thermophilic bacterium Deferribacter desulfuricans SSM1.</title>
        <authorList>
            <person name="Takaki Y."/>
            <person name="Shimamura S."/>
            <person name="Nakagawa S."/>
            <person name="Fukuhara Y."/>
            <person name="Horikawa H."/>
            <person name="Ankai A."/>
            <person name="Harada T."/>
            <person name="Hosoyama A."/>
            <person name="Oguchi A."/>
            <person name="Fukui S."/>
            <person name="Fujita N."/>
            <person name="Takami H."/>
            <person name="Takai K."/>
        </authorList>
    </citation>
    <scope>NUCLEOTIDE SEQUENCE [LARGE SCALE GENOMIC DNA]</scope>
    <source>
        <strain evidence="2">DSM 14783 / JCM 11476 / NBRC 101012 / SSM1</strain>
    </source>
</reference>
<evidence type="ECO:0000313" key="2">
    <source>
        <dbReference type="Proteomes" id="UP000001520"/>
    </source>
</evidence>
<accession>D3PAY2</accession>
<evidence type="ECO:0000313" key="1">
    <source>
        <dbReference type="EMBL" id="BAI79755.1"/>
    </source>
</evidence>
<dbReference type="InterPro" id="IPR029063">
    <property type="entry name" value="SAM-dependent_MTases_sf"/>
</dbReference>
<dbReference type="KEGG" id="ddf:DEFDS_0247"/>